<dbReference type="AlphaFoldDB" id="A0A8S9X6A5"/>
<gene>
    <name evidence="2" type="ORF">GE061_002855</name>
</gene>
<feature type="compositionally biased region" description="Basic and acidic residues" evidence="1">
    <location>
        <begin position="117"/>
        <end position="129"/>
    </location>
</feature>
<protein>
    <submittedName>
        <fullName evidence="2">Uncharacterized protein</fullName>
    </submittedName>
</protein>
<sequence length="149" mass="16422">MKTRKTPQNPYKTYSASLLSSNIAKPPGGKVLEITLITSTHPDSTSTWSPQKINGTTTPHLTFWLHSVEWNPLPQLVAVLQPQNPYAAFLRGRRKCRQGEEDIAVVSRVNSFGSGVRGEEGRPNRECTSSRDLPASPYTSLSACPWALT</sequence>
<evidence type="ECO:0000256" key="1">
    <source>
        <dbReference type="SAM" id="MobiDB-lite"/>
    </source>
</evidence>
<dbReference type="EMBL" id="WIXP02000010">
    <property type="protein sequence ID" value="KAF6204513.1"/>
    <property type="molecule type" value="Genomic_DNA"/>
</dbReference>
<dbReference type="Proteomes" id="UP000466442">
    <property type="component" value="Unassembled WGS sequence"/>
</dbReference>
<organism evidence="2 3">
    <name type="scientific">Apolygus lucorum</name>
    <name type="common">Small green plant bug</name>
    <name type="synonym">Lygocoris lucorum</name>
    <dbReference type="NCBI Taxonomy" id="248454"/>
    <lineage>
        <taxon>Eukaryota</taxon>
        <taxon>Metazoa</taxon>
        <taxon>Ecdysozoa</taxon>
        <taxon>Arthropoda</taxon>
        <taxon>Hexapoda</taxon>
        <taxon>Insecta</taxon>
        <taxon>Pterygota</taxon>
        <taxon>Neoptera</taxon>
        <taxon>Paraneoptera</taxon>
        <taxon>Hemiptera</taxon>
        <taxon>Heteroptera</taxon>
        <taxon>Panheteroptera</taxon>
        <taxon>Cimicomorpha</taxon>
        <taxon>Miridae</taxon>
        <taxon>Mirini</taxon>
        <taxon>Apolygus</taxon>
    </lineage>
</organism>
<feature type="region of interest" description="Disordered" evidence="1">
    <location>
        <begin position="114"/>
        <end position="135"/>
    </location>
</feature>
<keyword evidence="3" id="KW-1185">Reference proteome</keyword>
<name>A0A8S9X6A5_APOLU</name>
<evidence type="ECO:0000313" key="3">
    <source>
        <dbReference type="Proteomes" id="UP000466442"/>
    </source>
</evidence>
<proteinExistence type="predicted"/>
<accession>A0A8S9X6A5</accession>
<evidence type="ECO:0000313" key="2">
    <source>
        <dbReference type="EMBL" id="KAF6204513.1"/>
    </source>
</evidence>
<reference evidence="2" key="1">
    <citation type="journal article" date="2021" name="Mol. Ecol. Resour.">
        <title>Apolygus lucorum genome provides insights into omnivorousness and mesophyll feeding.</title>
        <authorList>
            <person name="Liu Y."/>
            <person name="Liu H."/>
            <person name="Wang H."/>
            <person name="Huang T."/>
            <person name="Liu B."/>
            <person name="Yang B."/>
            <person name="Yin L."/>
            <person name="Li B."/>
            <person name="Zhang Y."/>
            <person name="Zhang S."/>
            <person name="Jiang F."/>
            <person name="Zhang X."/>
            <person name="Ren Y."/>
            <person name="Wang B."/>
            <person name="Wang S."/>
            <person name="Lu Y."/>
            <person name="Wu K."/>
            <person name="Fan W."/>
            <person name="Wang G."/>
        </authorList>
    </citation>
    <scope>NUCLEOTIDE SEQUENCE</scope>
    <source>
        <strain evidence="2">12Hb</strain>
    </source>
</reference>
<comment type="caution">
    <text evidence="2">The sequence shown here is derived from an EMBL/GenBank/DDBJ whole genome shotgun (WGS) entry which is preliminary data.</text>
</comment>